<protein>
    <submittedName>
        <fullName evidence="2">Uncharacterized protein</fullName>
    </submittedName>
</protein>
<proteinExistence type="predicted"/>
<gene>
    <name evidence="2" type="ORF">F896_01045</name>
</gene>
<keyword evidence="1" id="KW-0472">Membrane</keyword>
<keyword evidence="1" id="KW-1133">Transmembrane helix</keyword>
<evidence type="ECO:0000313" key="2">
    <source>
        <dbReference type="EMBL" id="EOR09193.1"/>
    </source>
</evidence>
<feature type="transmembrane region" description="Helical" evidence="1">
    <location>
        <begin position="6"/>
        <end position="27"/>
    </location>
</feature>
<name>R9B428_9GAMM</name>
<evidence type="ECO:0000256" key="1">
    <source>
        <dbReference type="SAM" id="Phobius"/>
    </source>
</evidence>
<keyword evidence="1" id="KW-0812">Transmembrane</keyword>
<comment type="caution">
    <text evidence="2">The sequence shown here is derived from an EMBL/GenBank/DDBJ whole genome shotgun (WGS) entry which is preliminary data.</text>
</comment>
<dbReference type="Proteomes" id="UP000016203">
    <property type="component" value="Unassembled WGS sequence"/>
</dbReference>
<sequence>MFDQLNTIQVISIFVTPIIIILGVFLLQNH</sequence>
<dbReference type="EMBL" id="AQFL01000007">
    <property type="protein sequence ID" value="EOR09193.1"/>
    <property type="molecule type" value="Genomic_DNA"/>
</dbReference>
<dbReference type="HOGENOM" id="CLU_3401735_0_0_6"/>
<dbReference type="AlphaFoldDB" id="R9B428"/>
<evidence type="ECO:0000313" key="3">
    <source>
        <dbReference type="Proteomes" id="UP000016203"/>
    </source>
</evidence>
<organism evidence="2 3">
    <name type="scientific">Acinetobacter genomosp. 15BJ</name>
    <dbReference type="NCBI Taxonomy" id="106651"/>
    <lineage>
        <taxon>Bacteria</taxon>
        <taxon>Pseudomonadati</taxon>
        <taxon>Pseudomonadota</taxon>
        <taxon>Gammaproteobacteria</taxon>
        <taxon>Moraxellales</taxon>
        <taxon>Moraxellaceae</taxon>
        <taxon>Acinetobacter</taxon>
    </lineage>
</organism>
<accession>R9B428</accession>
<reference evidence="2 3" key="1">
    <citation type="submission" date="2013-03" db="EMBL/GenBank/DDBJ databases">
        <title>The Genome Sequence of Acinetobacter sp. CIP 110321.</title>
        <authorList>
            <consortium name="The Broad Institute Genome Sequencing Platform"/>
            <consortium name="The Broad Institute Genome Sequencing Center for Infectious Disease"/>
            <person name="Cerqueira G."/>
            <person name="Feldgarden M."/>
            <person name="Courvalin P."/>
            <person name="Perichon B."/>
            <person name="Grillot-Courvalin C."/>
            <person name="Clermont D."/>
            <person name="Rocha E."/>
            <person name="Yoon E.-J."/>
            <person name="Nemec A."/>
            <person name="Walker B."/>
            <person name="Young S.K."/>
            <person name="Zeng Q."/>
            <person name="Gargeya S."/>
            <person name="Fitzgerald M."/>
            <person name="Haas B."/>
            <person name="Abouelleil A."/>
            <person name="Alvarado L."/>
            <person name="Arachchi H.M."/>
            <person name="Berlin A.M."/>
            <person name="Chapman S.B."/>
            <person name="Dewar J."/>
            <person name="Goldberg J."/>
            <person name="Griggs A."/>
            <person name="Gujja S."/>
            <person name="Hansen M."/>
            <person name="Howarth C."/>
            <person name="Imamovic A."/>
            <person name="Larimer J."/>
            <person name="McCowan C."/>
            <person name="Murphy C."/>
            <person name="Neiman D."/>
            <person name="Pearson M."/>
            <person name="Priest M."/>
            <person name="Roberts A."/>
            <person name="Saif S."/>
            <person name="Shea T."/>
            <person name="Sisk P."/>
            <person name="Sykes S."/>
            <person name="Wortman J."/>
            <person name="Nusbaum C."/>
            <person name="Birren B."/>
        </authorList>
    </citation>
    <scope>NUCLEOTIDE SEQUENCE [LARGE SCALE GENOMIC DNA]</scope>
    <source>
        <strain evidence="2 3">CIP 110321</strain>
    </source>
</reference>